<evidence type="ECO:0000256" key="5">
    <source>
        <dbReference type="HAMAP-Rule" id="MF_00402"/>
    </source>
</evidence>
<dbReference type="Pfam" id="PF01245">
    <property type="entry name" value="Ribosomal_L19"/>
    <property type="match status" value="1"/>
</dbReference>
<dbReference type="Proteomes" id="UP001497533">
    <property type="component" value="Chromosome"/>
</dbReference>
<keyword evidence="3 5" id="KW-0687">Ribonucleoprotein</keyword>
<dbReference type="PROSITE" id="PS01015">
    <property type="entry name" value="RIBOSOMAL_L19"/>
    <property type="match status" value="1"/>
</dbReference>
<dbReference type="InterPro" id="IPR001857">
    <property type="entry name" value="Ribosomal_bL19"/>
</dbReference>
<evidence type="ECO:0000256" key="3">
    <source>
        <dbReference type="ARBA" id="ARBA00023274"/>
    </source>
</evidence>
<protein>
    <recommendedName>
        <fullName evidence="4 5">Large ribosomal subunit protein bL19</fullName>
    </recommendedName>
</protein>
<dbReference type="InterPro" id="IPR038657">
    <property type="entry name" value="Ribosomal_bL19_sf"/>
</dbReference>
<gene>
    <name evidence="5 7" type="primary">rplS</name>
    <name evidence="7" type="ORF">PRHACTZTBTEA_589</name>
</gene>
<keyword evidence="2 5" id="KW-0689">Ribosomal protein</keyword>
<dbReference type="InterPro" id="IPR018257">
    <property type="entry name" value="Ribosomal_bL19_CS"/>
</dbReference>
<keyword evidence="8" id="KW-1185">Reference proteome</keyword>
<dbReference type="EMBL" id="OZ034688">
    <property type="protein sequence ID" value="CAL1329496.1"/>
    <property type="molecule type" value="Genomic_DNA"/>
</dbReference>
<accession>A0ABP1CGA2</accession>
<dbReference type="NCBIfam" id="TIGR01024">
    <property type="entry name" value="rplS_bact"/>
    <property type="match status" value="1"/>
</dbReference>
<dbReference type="HAMAP" id="MF_00402">
    <property type="entry name" value="Ribosomal_bL19"/>
    <property type="match status" value="1"/>
</dbReference>
<evidence type="ECO:0000313" key="8">
    <source>
        <dbReference type="Proteomes" id="UP001497533"/>
    </source>
</evidence>
<dbReference type="PRINTS" id="PR00061">
    <property type="entry name" value="RIBOSOMALL19"/>
</dbReference>
<comment type="similarity">
    <text evidence="1 5 6">Belongs to the bacterial ribosomal protein bL19 family.</text>
</comment>
<proteinExistence type="inferred from homology"/>
<evidence type="ECO:0000256" key="6">
    <source>
        <dbReference type="RuleBase" id="RU000559"/>
    </source>
</evidence>
<dbReference type="PANTHER" id="PTHR15680:SF9">
    <property type="entry name" value="LARGE RIBOSOMAL SUBUNIT PROTEIN BL19M"/>
    <property type="match status" value="1"/>
</dbReference>
<sequence>MNNIINNLEKEQIKKEIPKFRQGDTIEVKIWITEGSKKRLQSFEGIVIAIRNRLLQSSFTVRKISNNEGVERIFQTYSPIIDSINIIRYGSVRRSKLYYLRKLSGKAARIKERLKNIKNQK</sequence>
<evidence type="ECO:0000256" key="1">
    <source>
        <dbReference type="ARBA" id="ARBA00005781"/>
    </source>
</evidence>
<comment type="function">
    <text evidence="5 6">This protein is located at the 30S-50S ribosomal subunit interface and may play a role in the structure and function of the aminoacyl-tRNA binding site.</text>
</comment>
<reference evidence="7" key="1">
    <citation type="submission" date="2024-04" db="EMBL/GenBank/DDBJ databases">
        <authorList>
            <person name="Manzano-Marin A."/>
            <person name="Manzano-Marin A."/>
            <person name="Alejandro Manzano Marin A."/>
        </authorList>
    </citation>
    <scope>NUCLEOTIDE SEQUENCE [LARGE SCALE GENOMIC DNA]</scope>
    <source>
        <strain evidence="7">TABTEA</strain>
    </source>
</reference>
<dbReference type="SUPFAM" id="SSF50104">
    <property type="entry name" value="Translation proteins SH3-like domain"/>
    <property type="match status" value="1"/>
</dbReference>
<dbReference type="PIRSF" id="PIRSF002191">
    <property type="entry name" value="Ribosomal_L19"/>
    <property type="match status" value="1"/>
</dbReference>
<dbReference type="PANTHER" id="PTHR15680">
    <property type="entry name" value="RIBOSOMAL PROTEIN L19"/>
    <property type="match status" value="1"/>
</dbReference>
<dbReference type="RefSeq" id="WP_341764952.1">
    <property type="nucleotide sequence ID" value="NZ_OZ034688.1"/>
</dbReference>
<dbReference type="Gene3D" id="2.30.30.790">
    <property type="match status" value="1"/>
</dbReference>
<evidence type="ECO:0000256" key="4">
    <source>
        <dbReference type="ARBA" id="ARBA00035171"/>
    </source>
</evidence>
<evidence type="ECO:0000256" key="2">
    <source>
        <dbReference type="ARBA" id="ARBA00022980"/>
    </source>
</evidence>
<organism evidence="7 8">
    <name type="scientific">Candidatus Providencia siddallii</name>
    <dbReference type="NCBI Taxonomy" id="1715285"/>
    <lineage>
        <taxon>Bacteria</taxon>
        <taxon>Pseudomonadati</taxon>
        <taxon>Pseudomonadota</taxon>
        <taxon>Gammaproteobacteria</taxon>
        <taxon>Enterobacterales</taxon>
        <taxon>Morganellaceae</taxon>
        <taxon>Providencia</taxon>
    </lineage>
</organism>
<evidence type="ECO:0000313" key="7">
    <source>
        <dbReference type="EMBL" id="CAL1329496.1"/>
    </source>
</evidence>
<dbReference type="InterPro" id="IPR008991">
    <property type="entry name" value="Translation_prot_SH3-like_sf"/>
</dbReference>
<name>A0ABP1CGA2_9GAMM</name>
<dbReference type="GO" id="GO:0005840">
    <property type="term" value="C:ribosome"/>
    <property type="evidence" value="ECO:0007669"/>
    <property type="project" value="UniProtKB-KW"/>
</dbReference>